<evidence type="ECO:0000313" key="2">
    <source>
        <dbReference type="Proteomes" id="UP000813463"/>
    </source>
</evidence>
<feature type="compositionally biased region" description="Polar residues" evidence="1">
    <location>
        <begin position="111"/>
        <end position="130"/>
    </location>
</feature>
<dbReference type="GeneID" id="130465993"/>
<proteinExistence type="predicted"/>
<dbReference type="Proteomes" id="UP000813463">
    <property type="component" value="Chromosome 4"/>
</dbReference>
<keyword evidence="2" id="KW-1185">Reference proteome</keyword>
<evidence type="ECO:0000313" key="3">
    <source>
        <dbReference type="RefSeq" id="XP_056683787.1"/>
    </source>
</evidence>
<dbReference type="Proteomes" id="UP000813463">
    <property type="component" value="Chromosome 1"/>
</dbReference>
<protein>
    <submittedName>
        <fullName evidence="3 4">Protein REPRESSOR OF SILENCING 3-like</fullName>
    </submittedName>
</protein>
<evidence type="ECO:0000256" key="1">
    <source>
        <dbReference type="SAM" id="MobiDB-lite"/>
    </source>
</evidence>
<feature type="compositionally biased region" description="Polar residues" evidence="1">
    <location>
        <begin position="36"/>
        <end position="51"/>
    </location>
</feature>
<reference evidence="2" key="1">
    <citation type="journal article" date="2021" name="Nat. Commun.">
        <title>Genomic analyses provide insights into spinach domestication and the genetic basis of agronomic traits.</title>
        <authorList>
            <person name="Cai X."/>
            <person name="Sun X."/>
            <person name="Xu C."/>
            <person name="Sun H."/>
            <person name="Wang X."/>
            <person name="Ge C."/>
            <person name="Zhang Z."/>
            <person name="Wang Q."/>
            <person name="Fei Z."/>
            <person name="Jiao C."/>
            <person name="Wang Q."/>
        </authorList>
    </citation>
    <scope>NUCLEOTIDE SEQUENCE [LARGE SCALE GENOMIC DNA]</scope>
    <source>
        <strain evidence="2">cv. Varoflay</strain>
    </source>
</reference>
<gene>
    <name evidence="4" type="primary">LOC130465993</name>
    <name evidence="3" type="synonym">LOC130460129</name>
</gene>
<evidence type="ECO:0000313" key="4">
    <source>
        <dbReference type="RefSeq" id="XP_056690734.1"/>
    </source>
</evidence>
<name>A0ABM3R544_SPIOL</name>
<reference evidence="3 4" key="2">
    <citation type="submission" date="2025-05" db="UniProtKB">
        <authorList>
            <consortium name="RefSeq"/>
        </authorList>
    </citation>
    <scope>IDENTIFICATION</scope>
    <source>
        <tissue evidence="3 4">Leaf</tissue>
    </source>
</reference>
<organism evidence="2 4">
    <name type="scientific">Spinacia oleracea</name>
    <name type="common">Spinach</name>
    <dbReference type="NCBI Taxonomy" id="3562"/>
    <lineage>
        <taxon>Eukaryota</taxon>
        <taxon>Viridiplantae</taxon>
        <taxon>Streptophyta</taxon>
        <taxon>Embryophyta</taxon>
        <taxon>Tracheophyta</taxon>
        <taxon>Spermatophyta</taxon>
        <taxon>Magnoliopsida</taxon>
        <taxon>eudicotyledons</taxon>
        <taxon>Gunneridae</taxon>
        <taxon>Pentapetalae</taxon>
        <taxon>Caryophyllales</taxon>
        <taxon>Chenopodiaceae</taxon>
        <taxon>Chenopodioideae</taxon>
        <taxon>Anserineae</taxon>
        <taxon>Spinacia</taxon>
    </lineage>
</organism>
<feature type="region of interest" description="Disordered" evidence="1">
    <location>
        <begin position="110"/>
        <end position="130"/>
    </location>
</feature>
<dbReference type="RefSeq" id="XP_056683787.1">
    <property type="nucleotide sequence ID" value="XM_056827809.1"/>
</dbReference>
<feature type="compositionally biased region" description="Polar residues" evidence="1">
    <location>
        <begin position="76"/>
        <end position="86"/>
    </location>
</feature>
<feature type="region of interest" description="Disordered" evidence="1">
    <location>
        <begin position="34"/>
        <end position="94"/>
    </location>
</feature>
<dbReference type="RefSeq" id="XP_056690734.1">
    <property type="nucleotide sequence ID" value="XM_056834756.1"/>
</dbReference>
<accession>A0ABM3R544</accession>
<sequence>MVNNFVPEILDVQSSQSKEIREGLETLSVNKELERLSNSMPENVVDQSSQSKDIREELQGAQPAGPSASSDKETKGSSWLQKSPWTQLVAGGKSSSFSISQKLPRDLLEKQQLNKSSDSGTSNGFFSSCY</sequence>